<dbReference type="GO" id="GO:0004521">
    <property type="term" value="F:RNA endonuclease activity"/>
    <property type="evidence" value="ECO:0007669"/>
    <property type="project" value="InterPro"/>
</dbReference>
<gene>
    <name evidence="2" type="ORF">SDC9_23931</name>
</gene>
<sequence length="132" mass="15609">MKVFVDSCFIIALVLKRDSLHKRAVNLTERGILDNECYISDLIFNEVITIVGNKENNEIAKTTYYYMKDNFKIINEFDIPNFKDKTMETYLKYNTKLSFTDSAILEIIKEYNLDKLVSFDEYYKKTDVDLII</sequence>
<organism evidence="2">
    <name type="scientific">bioreactor metagenome</name>
    <dbReference type="NCBI Taxonomy" id="1076179"/>
    <lineage>
        <taxon>unclassified sequences</taxon>
        <taxon>metagenomes</taxon>
        <taxon>ecological metagenomes</taxon>
    </lineage>
</organism>
<accession>A0A644UGS3</accession>
<dbReference type="AlphaFoldDB" id="A0A644UGS3"/>
<feature type="domain" description="PIN" evidence="1">
    <location>
        <begin position="1"/>
        <end position="125"/>
    </location>
</feature>
<comment type="caution">
    <text evidence="2">The sequence shown here is derived from an EMBL/GenBank/DDBJ whole genome shotgun (WGS) entry which is preliminary data.</text>
</comment>
<evidence type="ECO:0000259" key="1">
    <source>
        <dbReference type="SMART" id="SM00670"/>
    </source>
</evidence>
<dbReference type="SMART" id="SM00670">
    <property type="entry name" value="PINc"/>
    <property type="match status" value="1"/>
</dbReference>
<reference evidence="2" key="1">
    <citation type="submission" date="2019-08" db="EMBL/GenBank/DDBJ databases">
        <authorList>
            <person name="Kucharzyk K."/>
            <person name="Murdoch R.W."/>
            <person name="Higgins S."/>
            <person name="Loffler F."/>
        </authorList>
    </citation>
    <scope>NUCLEOTIDE SEQUENCE</scope>
</reference>
<dbReference type="PANTHER" id="PTHR42188:SF1">
    <property type="entry name" value="23S RRNA-SPECIFIC ENDONUCLEASE VAPC20"/>
    <property type="match status" value="1"/>
</dbReference>
<name>A0A644UGS3_9ZZZZ</name>
<dbReference type="Pfam" id="PF01850">
    <property type="entry name" value="PIN"/>
    <property type="match status" value="1"/>
</dbReference>
<dbReference type="SUPFAM" id="SSF88723">
    <property type="entry name" value="PIN domain-like"/>
    <property type="match status" value="1"/>
</dbReference>
<dbReference type="PANTHER" id="PTHR42188">
    <property type="entry name" value="23S RRNA-SPECIFIC ENDONUCLEASE VAPC20"/>
    <property type="match status" value="1"/>
</dbReference>
<proteinExistence type="predicted"/>
<dbReference type="InterPro" id="IPR029060">
    <property type="entry name" value="PIN-like_dom_sf"/>
</dbReference>
<dbReference type="InterPro" id="IPR002716">
    <property type="entry name" value="PIN_dom"/>
</dbReference>
<evidence type="ECO:0000313" key="2">
    <source>
        <dbReference type="EMBL" id="MPL78070.1"/>
    </source>
</evidence>
<dbReference type="GO" id="GO:0016075">
    <property type="term" value="P:rRNA catabolic process"/>
    <property type="evidence" value="ECO:0007669"/>
    <property type="project" value="TreeGrafter"/>
</dbReference>
<dbReference type="EMBL" id="VSSQ01000113">
    <property type="protein sequence ID" value="MPL78070.1"/>
    <property type="molecule type" value="Genomic_DNA"/>
</dbReference>
<dbReference type="Gene3D" id="3.40.50.1010">
    <property type="entry name" value="5'-nuclease"/>
    <property type="match status" value="1"/>
</dbReference>
<dbReference type="InterPro" id="IPR039018">
    <property type="entry name" value="VapC20-like"/>
</dbReference>
<protein>
    <recommendedName>
        <fullName evidence="1">PIN domain-containing protein</fullName>
    </recommendedName>
</protein>